<comment type="caution">
    <text evidence="1">The sequence shown here is derived from an EMBL/GenBank/DDBJ whole genome shotgun (WGS) entry which is preliminary data.</text>
</comment>
<keyword evidence="2" id="KW-1185">Reference proteome</keyword>
<gene>
    <name evidence="1" type="ORF">CTRU02_215196</name>
</gene>
<protein>
    <submittedName>
        <fullName evidence="1">C6 zinc finger protein</fullName>
    </submittedName>
</protein>
<reference evidence="1 2" key="1">
    <citation type="journal article" date="2020" name="Phytopathology">
        <title>Genome Sequence Resources of Colletotrichum truncatum, C. plurivorum, C. musicola, and C. sojae: Four Species Pathogenic to Soybean (Glycine max).</title>
        <authorList>
            <person name="Rogerio F."/>
            <person name="Boufleur T.R."/>
            <person name="Ciampi-Guillardi M."/>
            <person name="Sukno S.A."/>
            <person name="Thon M.R."/>
            <person name="Massola Junior N.S."/>
            <person name="Baroncelli R."/>
        </authorList>
    </citation>
    <scope>NUCLEOTIDE SEQUENCE [LARGE SCALE GENOMIC DNA]</scope>
    <source>
        <strain evidence="1 2">CMES1059</strain>
    </source>
</reference>
<accession>A0ACC3YD37</accession>
<evidence type="ECO:0000313" key="2">
    <source>
        <dbReference type="Proteomes" id="UP000805649"/>
    </source>
</evidence>
<sequence>MEQLPTLRHCPKRSHKKVRTGCTSCKRRKVKCDEKKPECSQCAKQSITCDIIAKNSRRSLVEQKSLNIPTPSSPLPVNLNMLDLELIHHWTLNTYDSLTIDPLLRTFWLRNAVRVGFRCEFVMRSILALSAMHLGYLNPARREELTQHALNHNNLAAAATRASIYQVDQVEDTEMRENLFLYSVIILFYIISQIDNPHDTFFGRANLTQQYTPDWMIFFKGCRHLALASESFYISSNLMHPFVNHQLEMGYYYRQKISQGPHLTTLLRQIQNIGDCFTPSEMAAYTHAIQELEAVFGVLAEFPETRDMLHAFFWISNVSDHRGDFIALLQKPNPSQEALVIYAYFCMMTQRLPVRWWADKWVQGLENGALDYLDDEHRTWIVEPPAWGK</sequence>
<name>A0ACC3YD37_COLTU</name>
<evidence type="ECO:0000313" key="1">
    <source>
        <dbReference type="EMBL" id="KAL0929766.1"/>
    </source>
</evidence>
<proteinExistence type="predicted"/>
<dbReference type="Proteomes" id="UP000805649">
    <property type="component" value="Unassembled WGS sequence"/>
</dbReference>
<dbReference type="EMBL" id="VUJX02000014">
    <property type="protein sequence ID" value="KAL0929766.1"/>
    <property type="molecule type" value="Genomic_DNA"/>
</dbReference>
<organism evidence="1 2">
    <name type="scientific">Colletotrichum truncatum</name>
    <name type="common">Anthracnose fungus</name>
    <name type="synonym">Colletotrichum capsici</name>
    <dbReference type="NCBI Taxonomy" id="5467"/>
    <lineage>
        <taxon>Eukaryota</taxon>
        <taxon>Fungi</taxon>
        <taxon>Dikarya</taxon>
        <taxon>Ascomycota</taxon>
        <taxon>Pezizomycotina</taxon>
        <taxon>Sordariomycetes</taxon>
        <taxon>Hypocreomycetidae</taxon>
        <taxon>Glomerellales</taxon>
        <taxon>Glomerellaceae</taxon>
        <taxon>Colletotrichum</taxon>
        <taxon>Colletotrichum truncatum species complex</taxon>
    </lineage>
</organism>